<feature type="chain" id="PRO_5021400085" evidence="1">
    <location>
        <begin position="21"/>
        <end position="293"/>
    </location>
</feature>
<dbReference type="Pfam" id="PF13715">
    <property type="entry name" value="CarbopepD_reg_2"/>
    <property type="match status" value="1"/>
</dbReference>
<dbReference type="GO" id="GO:0004180">
    <property type="term" value="F:carboxypeptidase activity"/>
    <property type="evidence" value="ECO:0007669"/>
    <property type="project" value="UniProtKB-KW"/>
</dbReference>
<keyword evidence="2" id="KW-0645">Protease</keyword>
<comment type="caution">
    <text evidence="2">The sequence shown here is derived from an EMBL/GenBank/DDBJ whole genome shotgun (WGS) entry which is preliminary data.</text>
</comment>
<sequence length="293" mass="33330">MIQKSTLLLFLAGFSMTAQIKGTIKDSLSGKPIPYVNIWVVNENIGTTSEENGEFTLNVTDKDKTLLFSALGFEKKTIKASQEMKVALKPIAYQLDEVVVAPQRLETKEQEIGQTENKIYQAFDNGPRIDTKYFPYNSTYRKTRFIKQVSIQTDSKITDAILKIHFYGVDPNGYPGEELLDKDFIVTVKKGVRKNTFDVTELNLTIPKKGLFVGFEKLIIERNKTEKTVTDLNTNKTQIQKAYAPFVLYGRTERTFLFTFSGGKWIKKTKSDTEDPQQRIKISEPAINLVLTN</sequence>
<evidence type="ECO:0000313" key="2">
    <source>
        <dbReference type="EMBL" id="TGD58764.1"/>
    </source>
</evidence>
<dbReference type="InterPro" id="IPR008969">
    <property type="entry name" value="CarboxyPept-like_regulatory"/>
</dbReference>
<dbReference type="Gene3D" id="2.60.40.1120">
    <property type="entry name" value="Carboxypeptidase-like, regulatory domain"/>
    <property type="match status" value="1"/>
</dbReference>
<keyword evidence="1" id="KW-0732">Signal</keyword>
<name>A0A4Z0L8K8_9FLAO</name>
<gene>
    <name evidence="2" type="ORF">E4635_06995</name>
</gene>
<feature type="signal peptide" evidence="1">
    <location>
        <begin position="1"/>
        <end position="20"/>
    </location>
</feature>
<reference evidence="2 3" key="1">
    <citation type="submission" date="2019-04" db="EMBL/GenBank/DDBJ databases">
        <title>Flavobacterium sp. strain DS2-A Genome sequencing and assembly.</title>
        <authorList>
            <person name="Kim I."/>
        </authorList>
    </citation>
    <scope>NUCLEOTIDE SEQUENCE [LARGE SCALE GENOMIC DNA]</scope>
    <source>
        <strain evidence="2 3">DS2-A</strain>
    </source>
</reference>
<accession>A0A4Z0L8K8</accession>
<protein>
    <submittedName>
        <fullName evidence="2">Carboxypeptidase-like regulatory domain-containing protein</fullName>
    </submittedName>
</protein>
<proteinExistence type="predicted"/>
<dbReference type="AlphaFoldDB" id="A0A4Z0L8K8"/>
<keyword evidence="2" id="KW-0378">Hydrolase</keyword>
<evidence type="ECO:0000256" key="1">
    <source>
        <dbReference type="SAM" id="SignalP"/>
    </source>
</evidence>
<dbReference type="Proteomes" id="UP000297407">
    <property type="component" value="Unassembled WGS sequence"/>
</dbReference>
<dbReference type="OrthoDB" id="914976at2"/>
<dbReference type="SUPFAM" id="SSF49464">
    <property type="entry name" value="Carboxypeptidase regulatory domain-like"/>
    <property type="match status" value="1"/>
</dbReference>
<evidence type="ECO:0000313" key="3">
    <source>
        <dbReference type="Proteomes" id="UP000297407"/>
    </source>
</evidence>
<dbReference type="EMBL" id="SRLH01000003">
    <property type="protein sequence ID" value="TGD58764.1"/>
    <property type="molecule type" value="Genomic_DNA"/>
</dbReference>
<keyword evidence="2" id="KW-0121">Carboxypeptidase</keyword>
<organism evidence="2 3">
    <name type="scientific">Flavobacterium humi</name>
    <dbReference type="NCBI Taxonomy" id="2562683"/>
    <lineage>
        <taxon>Bacteria</taxon>
        <taxon>Pseudomonadati</taxon>
        <taxon>Bacteroidota</taxon>
        <taxon>Flavobacteriia</taxon>
        <taxon>Flavobacteriales</taxon>
        <taxon>Flavobacteriaceae</taxon>
        <taxon>Flavobacterium</taxon>
    </lineage>
</organism>
<keyword evidence="3" id="KW-1185">Reference proteome</keyword>